<dbReference type="Proteomes" id="UP001560267">
    <property type="component" value="Unassembled WGS sequence"/>
</dbReference>
<keyword evidence="2 4" id="KW-0067">ATP-binding</keyword>
<feature type="binding site" evidence="4">
    <location>
        <begin position="9"/>
        <end position="16"/>
    </location>
    <ligand>
        <name>ATP</name>
        <dbReference type="ChEBI" id="CHEBI:30616"/>
    </ligand>
</feature>
<accession>A0ABV3XYJ4</accession>
<reference evidence="7 8" key="1">
    <citation type="submission" date="2024-07" db="EMBL/GenBank/DDBJ databases">
        <title>Draft Genome Sequence of Ferrimicrobium acidiphilum Strain YE2023, Isolated from a Pulp of Bioleach Reactor.</title>
        <authorList>
            <person name="Elkina Y.A."/>
            <person name="Bulaeva A.G."/>
            <person name="Beletsky A.V."/>
            <person name="Mardanov A.V."/>
        </authorList>
    </citation>
    <scope>NUCLEOTIDE SEQUENCE [LARGE SCALE GENOMIC DNA]</scope>
    <source>
        <strain evidence="7 8">YE2023</strain>
    </source>
</reference>
<protein>
    <submittedName>
        <fullName evidence="7">RNase adapter RapZ</fullName>
    </submittedName>
</protein>
<evidence type="ECO:0000313" key="8">
    <source>
        <dbReference type="Proteomes" id="UP001560267"/>
    </source>
</evidence>
<evidence type="ECO:0000256" key="3">
    <source>
        <dbReference type="ARBA" id="ARBA00023134"/>
    </source>
</evidence>
<dbReference type="HAMAP" id="MF_00636">
    <property type="entry name" value="RapZ_like"/>
    <property type="match status" value="1"/>
</dbReference>
<gene>
    <name evidence="7" type="primary">rapZ</name>
    <name evidence="7" type="ORF">AB6A68_00775</name>
</gene>
<evidence type="ECO:0000259" key="6">
    <source>
        <dbReference type="Pfam" id="PF22740"/>
    </source>
</evidence>
<evidence type="ECO:0000256" key="4">
    <source>
        <dbReference type="HAMAP-Rule" id="MF_00636"/>
    </source>
</evidence>
<sequence length="284" mass="31343">MSQLVVVAGMSGAGRSTAGAALEDAGWFVIDNLPLSLISKVVELGTQGSIDKLALILGYPSNSDFGQLVDLIDELKAAPIHVQTIFLEARDEVLISRFEGTKRRHPVTAEGLAPAIALERTSLARVRELADVIVETSNLSVHELRARTLELVDPKALHQRLQVQVTSFGYKHGIPLDADLVFDARFLPNPYWYSQLRAKTGLDDEVREFVLAQPDTTPFLERLWPLVEFLLPKFVTEGKSYLNVAVGCTGGRHRSVVVAEVLARRITQAGFPVKVSHRDLERTE</sequence>
<evidence type="ECO:0000256" key="1">
    <source>
        <dbReference type="ARBA" id="ARBA00022741"/>
    </source>
</evidence>
<comment type="caution">
    <text evidence="4">Lacks conserved residue(s) required for the propagation of feature annotation.</text>
</comment>
<dbReference type="EMBL" id="JBFSHR010000002">
    <property type="protein sequence ID" value="MEX6428378.1"/>
    <property type="molecule type" value="Genomic_DNA"/>
</dbReference>
<evidence type="ECO:0000313" key="7">
    <source>
        <dbReference type="EMBL" id="MEX6428378.1"/>
    </source>
</evidence>
<dbReference type="SUPFAM" id="SSF52540">
    <property type="entry name" value="P-loop containing nucleoside triphosphate hydrolases"/>
    <property type="match status" value="1"/>
</dbReference>
<evidence type="ECO:0000259" key="5">
    <source>
        <dbReference type="Pfam" id="PF03668"/>
    </source>
</evidence>
<dbReference type="PANTHER" id="PTHR30448">
    <property type="entry name" value="RNASE ADAPTER PROTEIN RAPZ"/>
    <property type="match status" value="1"/>
</dbReference>
<dbReference type="InterPro" id="IPR053930">
    <property type="entry name" value="RapZ-like_N"/>
</dbReference>
<feature type="domain" description="RapZ-like N-terminal" evidence="5">
    <location>
        <begin position="3"/>
        <end position="147"/>
    </location>
</feature>
<keyword evidence="8" id="KW-1185">Reference proteome</keyword>
<dbReference type="NCBIfam" id="NF003828">
    <property type="entry name" value="PRK05416.1"/>
    <property type="match status" value="1"/>
</dbReference>
<feature type="domain" description="RapZ C-terminal" evidence="6">
    <location>
        <begin position="161"/>
        <end position="281"/>
    </location>
</feature>
<organism evidence="7 8">
    <name type="scientific">Ferrimicrobium acidiphilum</name>
    <dbReference type="NCBI Taxonomy" id="121039"/>
    <lineage>
        <taxon>Bacteria</taxon>
        <taxon>Bacillati</taxon>
        <taxon>Actinomycetota</taxon>
        <taxon>Acidimicrobiia</taxon>
        <taxon>Acidimicrobiales</taxon>
        <taxon>Acidimicrobiaceae</taxon>
        <taxon>Ferrimicrobium</taxon>
    </lineage>
</organism>
<dbReference type="RefSeq" id="WP_298386109.1">
    <property type="nucleotide sequence ID" value="NZ_JBFSHR010000002.1"/>
</dbReference>
<comment type="caution">
    <text evidence="7">The sequence shown here is derived from an EMBL/GenBank/DDBJ whole genome shotgun (WGS) entry which is preliminary data.</text>
</comment>
<dbReference type="InterPro" id="IPR053931">
    <property type="entry name" value="RapZ_C"/>
</dbReference>
<keyword evidence="3 4" id="KW-0342">GTP-binding</keyword>
<keyword evidence="1 4" id="KW-0547">Nucleotide-binding</keyword>
<name>A0ABV3XYJ4_9ACTN</name>
<dbReference type="PIRSF" id="PIRSF005052">
    <property type="entry name" value="P-loopkin"/>
    <property type="match status" value="1"/>
</dbReference>
<dbReference type="Pfam" id="PF22740">
    <property type="entry name" value="PapZ_C"/>
    <property type="match status" value="1"/>
</dbReference>
<dbReference type="Pfam" id="PF03668">
    <property type="entry name" value="RapZ-like_N"/>
    <property type="match status" value="1"/>
</dbReference>
<dbReference type="PANTHER" id="PTHR30448:SF0">
    <property type="entry name" value="RNASE ADAPTER PROTEIN RAPZ"/>
    <property type="match status" value="1"/>
</dbReference>
<evidence type="ECO:0000256" key="2">
    <source>
        <dbReference type="ARBA" id="ARBA00022840"/>
    </source>
</evidence>
<dbReference type="InterPro" id="IPR027417">
    <property type="entry name" value="P-loop_NTPase"/>
</dbReference>
<dbReference type="InterPro" id="IPR005337">
    <property type="entry name" value="RapZ-like"/>
</dbReference>
<proteinExistence type="inferred from homology"/>